<accession>A0ABD0J065</accession>
<comment type="caution">
    <text evidence="2">The sequence shown here is derived from an EMBL/GenBank/DDBJ whole genome shotgun (WGS) entry which is preliminary data.</text>
</comment>
<evidence type="ECO:0000313" key="2">
    <source>
        <dbReference type="EMBL" id="KAK7441394.1"/>
    </source>
</evidence>
<dbReference type="AlphaFoldDB" id="A0ABD0J065"/>
<protein>
    <submittedName>
        <fullName evidence="2">Uncharacterized protein</fullName>
    </submittedName>
</protein>
<dbReference type="Proteomes" id="UP001519460">
    <property type="component" value="Unassembled WGS sequence"/>
</dbReference>
<evidence type="ECO:0000256" key="1">
    <source>
        <dbReference type="SAM" id="MobiDB-lite"/>
    </source>
</evidence>
<feature type="region of interest" description="Disordered" evidence="1">
    <location>
        <begin position="303"/>
        <end position="339"/>
    </location>
</feature>
<dbReference type="PANTHER" id="PTHR39369:SF6">
    <property type="entry name" value="LIN-24 (TWENTY-FOUR) LIKE"/>
    <property type="match status" value="1"/>
</dbReference>
<reference evidence="2 3" key="1">
    <citation type="journal article" date="2023" name="Sci. Data">
        <title>Genome assembly of the Korean intertidal mud-creeper Batillaria attramentaria.</title>
        <authorList>
            <person name="Patra A.K."/>
            <person name="Ho P.T."/>
            <person name="Jun S."/>
            <person name="Lee S.J."/>
            <person name="Kim Y."/>
            <person name="Won Y.J."/>
        </authorList>
    </citation>
    <scope>NUCLEOTIDE SEQUENCE [LARGE SCALE GENOMIC DNA]</scope>
    <source>
        <strain evidence="2">Wonlab-2016</strain>
    </source>
</reference>
<name>A0ABD0J065_9CAEN</name>
<dbReference type="PANTHER" id="PTHR39369">
    <property type="entry name" value="LIN-24 (TWENTY-FOUR) LIKE"/>
    <property type="match status" value="1"/>
</dbReference>
<dbReference type="InterPro" id="IPR004991">
    <property type="entry name" value="Aerolysin-like"/>
</dbReference>
<dbReference type="Pfam" id="PF03318">
    <property type="entry name" value="ETX_MTX2"/>
    <property type="match status" value="1"/>
</dbReference>
<feature type="region of interest" description="Disordered" evidence="1">
    <location>
        <begin position="78"/>
        <end position="103"/>
    </location>
</feature>
<gene>
    <name evidence="2" type="ORF">BaRGS_00040576</name>
</gene>
<organism evidence="2 3">
    <name type="scientific">Batillaria attramentaria</name>
    <dbReference type="NCBI Taxonomy" id="370345"/>
    <lineage>
        <taxon>Eukaryota</taxon>
        <taxon>Metazoa</taxon>
        <taxon>Spiralia</taxon>
        <taxon>Lophotrochozoa</taxon>
        <taxon>Mollusca</taxon>
        <taxon>Gastropoda</taxon>
        <taxon>Caenogastropoda</taxon>
        <taxon>Sorbeoconcha</taxon>
        <taxon>Cerithioidea</taxon>
        <taxon>Batillariidae</taxon>
        <taxon>Batillaria</taxon>
    </lineage>
</organism>
<dbReference type="EMBL" id="JACVVK020000853">
    <property type="protein sequence ID" value="KAK7441394.1"/>
    <property type="molecule type" value="Genomic_DNA"/>
</dbReference>
<sequence length="339" mass="38040">MGCCHGGRVGGTDGQDPNLIIDVEKVLADDTWDMFRVSFSKFQRRFLKRKQFKIEVPMNYFNFEEVSQAKVTLRDCPQGIDVSGAPGPKKSKLEKKPMPYRDQTNPGHIGLETEFNNDTDEQQTYTFQFEKTRTAAVEVSYQKGYSIGAKANFSIGLPPVFGDGSVGFEVEKQLQVTKASGERFEETLKTSATSNIVVTKRSKYTASVIMEERNMMADFKITVRMTMPAQKAPIYIKDVKTGDTVFVRTVRNLPRLFRTFKDVRRVPDTGENEGRDRLDAVDFSIEGIIQGVQLSSHRINLYSHPKPDEKPEVKSKETVGDLLGDLAADDGAVRDNNVG</sequence>
<dbReference type="Gene3D" id="2.170.15.10">
    <property type="entry name" value="Proaerolysin, chain A, domain 3"/>
    <property type="match status" value="1"/>
</dbReference>
<dbReference type="SUPFAM" id="SSF56973">
    <property type="entry name" value="Aerolisin/ETX pore-forming domain"/>
    <property type="match status" value="1"/>
</dbReference>
<feature type="compositionally biased region" description="Basic and acidic residues" evidence="1">
    <location>
        <begin position="305"/>
        <end position="319"/>
    </location>
</feature>
<dbReference type="CDD" id="cd20237">
    <property type="entry name" value="PFM_LIN24-like"/>
    <property type="match status" value="1"/>
</dbReference>
<proteinExistence type="predicted"/>
<keyword evidence="3" id="KW-1185">Reference proteome</keyword>
<feature type="compositionally biased region" description="Low complexity" evidence="1">
    <location>
        <begin position="320"/>
        <end position="330"/>
    </location>
</feature>
<evidence type="ECO:0000313" key="3">
    <source>
        <dbReference type="Proteomes" id="UP001519460"/>
    </source>
</evidence>